<sequence>MKNAEDSDYPSYGIVGPNKEYEKKERDDAGDRRLAQSAQMYHYQHQKQQIIAMGRNPQGGHGSQSDTEEEEDEEGNYTVYECPGLASIEGPLEVKNPMFDDDQLATPSQTPSKPTNAEDTK</sequence>
<dbReference type="EMBL" id="JAACXV010000262">
    <property type="protein sequence ID" value="KAF7281052.1"/>
    <property type="molecule type" value="Genomic_DNA"/>
</dbReference>
<dbReference type="InterPro" id="IPR009635">
    <property type="entry name" value="NPDC1"/>
</dbReference>
<proteinExistence type="predicted"/>
<dbReference type="OrthoDB" id="6270617at2759"/>
<dbReference type="GO" id="GO:0016020">
    <property type="term" value="C:membrane"/>
    <property type="evidence" value="ECO:0007669"/>
    <property type="project" value="InterPro"/>
</dbReference>
<feature type="compositionally biased region" description="Acidic residues" evidence="1">
    <location>
        <begin position="66"/>
        <end position="75"/>
    </location>
</feature>
<accession>A0A834IWA7</accession>
<dbReference type="Proteomes" id="UP000625711">
    <property type="component" value="Unassembled WGS sequence"/>
</dbReference>
<dbReference type="Pfam" id="PF06809">
    <property type="entry name" value="NPDC1"/>
    <property type="match status" value="1"/>
</dbReference>
<dbReference type="AlphaFoldDB" id="A0A834IWA7"/>
<feature type="region of interest" description="Disordered" evidence="1">
    <location>
        <begin position="1"/>
        <end position="121"/>
    </location>
</feature>
<evidence type="ECO:0000313" key="3">
    <source>
        <dbReference type="Proteomes" id="UP000625711"/>
    </source>
</evidence>
<name>A0A834IWA7_RHYFE</name>
<organism evidence="2 3">
    <name type="scientific">Rhynchophorus ferrugineus</name>
    <name type="common">Red palm weevil</name>
    <name type="synonym">Curculio ferrugineus</name>
    <dbReference type="NCBI Taxonomy" id="354439"/>
    <lineage>
        <taxon>Eukaryota</taxon>
        <taxon>Metazoa</taxon>
        <taxon>Ecdysozoa</taxon>
        <taxon>Arthropoda</taxon>
        <taxon>Hexapoda</taxon>
        <taxon>Insecta</taxon>
        <taxon>Pterygota</taxon>
        <taxon>Neoptera</taxon>
        <taxon>Endopterygota</taxon>
        <taxon>Coleoptera</taxon>
        <taxon>Polyphaga</taxon>
        <taxon>Cucujiformia</taxon>
        <taxon>Curculionidae</taxon>
        <taxon>Dryophthorinae</taxon>
        <taxon>Rhynchophorus</taxon>
    </lineage>
</organism>
<feature type="compositionally biased region" description="Basic and acidic residues" evidence="1">
    <location>
        <begin position="19"/>
        <end position="34"/>
    </location>
</feature>
<evidence type="ECO:0000256" key="1">
    <source>
        <dbReference type="SAM" id="MobiDB-lite"/>
    </source>
</evidence>
<dbReference type="PANTHER" id="PTHR23352">
    <property type="entry name" value="NEURAL PROLIFERATION DIFFERENTIATION AND CONTROL PROTEIN-1 NPDC-1 PROTEIN"/>
    <property type="match status" value="1"/>
</dbReference>
<feature type="compositionally biased region" description="Polar residues" evidence="1">
    <location>
        <begin position="105"/>
        <end position="115"/>
    </location>
</feature>
<gene>
    <name evidence="2" type="ORF">GWI33_005236</name>
</gene>
<comment type="caution">
    <text evidence="2">The sequence shown here is derived from an EMBL/GenBank/DDBJ whole genome shotgun (WGS) entry which is preliminary data.</text>
</comment>
<evidence type="ECO:0008006" key="4">
    <source>
        <dbReference type="Google" id="ProtNLM"/>
    </source>
</evidence>
<evidence type="ECO:0000313" key="2">
    <source>
        <dbReference type="EMBL" id="KAF7281052.1"/>
    </source>
</evidence>
<dbReference type="PANTHER" id="PTHR23352:SF2">
    <property type="entry name" value="NEURAL PROLIFERATION DIFFERENTIATION AND CONTROL PROTEIN 1"/>
    <property type="match status" value="1"/>
</dbReference>
<protein>
    <recommendedName>
        <fullName evidence="4">Neural proliferation differentiation and control protein 1</fullName>
    </recommendedName>
</protein>
<reference evidence="2" key="1">
    <citation type="submission" date="2020-08" db="EMBL/GenBank/DDBJ databases">
        <title>Genome sequencing and assembly of the red palm weevil Rhynchophorus ferrugineus.</title>
        <authorList>
            <person name="Dias G.B."/>
            <person name="Bergman C.M."/>
            <person name="Manee M."/>
        </authorList>
    </citation>
    <scope>NUCLEOTIDE SEQUENCE</scope>
    <source>
        <strain evidence="2">AA-2017</strain>
        <tissue evidence="2">Whole larva</tissue>
    </source>
</reference>
<keyword evidence="3" id="KW-1185">Reference proteome</keyword>